<evidence type="ECO:0000313" key="2">
    <source>
        <dbReference type="EMBL" id="QHS85190.1"/>
    </source>
</evidence>
<proteinExistence type="predicted"/>
<dbReference type="Pfam" id="PF13621">
    <property type="entry name" value="Cupin_8"/>
    <property type="match status" value="1"/>
</dbReference>
<dbReference type="EMBL" id="MN739042">
    <property type="protein sequence ID" value="QHS85190.1"/>
    <property type="molecule type" value="Genomic_DNA"/>
</dbReference>
<dbReference type="AlphaFoldDB" id="A0A6C0AZG3"/>
<accession>A0A6C0AZG3</accession>
<organism evidence="2">
    <name type="scientific">viral metagenome</name>
    <dbReference type="NCBI Taxonomy" id="1070528"/>
    <lineage>
        <taxon>unclassified sequences</taxon>
        <taxon>metagenomes</taxon>
        <taxon>organismal metagenomes</taxon>
    </lineage>
</organism>
<dbReference type="InterPro" id="IPR003347">
    <property type="entry name" value="JmjC_dom"/>
</dbReference>
<name>A0A6C0AZG3_9ZZZZ</name>
<dbReference type="InterPro" id="IPR041667">
    <property type="entry name" value="Cupin_8"/>
</dbReference>
<sequence length="340" mass="39742">MLRLFIAFFVFCIVLFIYLHVQFHLKTSNDLEVYELDMASKDKMDEICDLRQPVLFDFENANILQHVSISSIMNNYHAFEIKIRNALNTDYSSEIYMPLPLHSAKKLFDGDKESTYFSENNSEFLQETGVVKHMQYNDEFIRPPMVSNCNYDILLGSENVKTPFRFEINYRNFFLVTEGKITVKLAPPQNSKYLYPVRDYENFEFRSPVNPWNVQPQYSADFDKIKCLEVILLPGKTIHIPAYWWYSIQFDKDSSIACFKYRTYMNNAAITPHIAMHALQLQNIKREVAKKHDIQELNKNSVSQDNIYKKELKEPASEGEEDNEVVAHETTTGVVSSNIL</sequence>
<evidence type="ECO:0000259" key="1">
    <source>
        <dbReference type="PROSITE" id="PS51184"/>
    </source>
</evidence>
<reference evidence="2" key="1">
    <citation type="journal article" date="2020" name="Nature">
        <title>Giant virus diversity and host interactions through global metagenomics.</title>
        <authorList>
            <person name="Schulz F."/>
            <person name="Roux S."/>
            <person name="Paez-Espino D."/>
            <person name="Jungbluth S."/>
            <person name="Walsh D.A."/>
            <person name="Denef V.J."/>
            <person name="McMahon K.D."/>
            <person name="Konstantinidis K.T."/>
            <person name="Eloe-Fadrosh E.A."/>
            <person name="Kyrpides N.C."/>
            <person name="Woyke T."/>
        </authorList>
    </citation>
    <scope>NUCLEOTIDE SEQUENCE</scope>
    <source>
        <strain evidence="2">GVMAG-M-3300009182-78</strain>
    </source>
</reference>
<dbReference type="Gene3D" id="2.60.120.10">
    <property type="entry name" value="Jelly Rolls"/>
    <property type="match status" value="1"/>
</dbReference>
<dbReference type="InterPro" id="IPR014710">
    <property type="entry name" value="RmlC-like_jellyroll"/>
</dbReference>
<dbReference type="PROSITE" id="PS51184">
    <property type="entry name" value="JMJC"/>
    <property type="match status" value="1"/>
</dbReference>
<dbReference type="SUPFAM" id="SSF51197">
    <property type="entry name" value="Clavaminate synthase-like"/>
    <property type="match status" value="1"/>
</dbReference>
<feature type="domain" description="JmjC" evidence="1">
    <location>
        <begin position="131"/>
        <end position="279"/>
    </location>
</feature>
<protein>
    <recommendedName>
        <fullName evidence="1">JmjC domain-containing protein</fullName>
    </recommendedName>
</protein>